<evidence type="ECO:0000256" key="11">
    <source>
        <dbReference type="ARBA" id="ARBA00038933"/>
    </source>
</evidence>
<feature type="region of interest" description="Disordered" evidence="15">
    <location>
        <begin position="21"/>
        <end position="45"/>
    </location>
</feature>
<dbReference type="STRING" id="342668.A0A1B8GBM3"/>
<dbReference type="Pfam" id="PF00295">
    <property type="entry name" value="Glyco_hydro_28"/>
    <property type="match status" value="1"/>
</dbReference>
<evidence type="ECO:0000256" key="10">
    <source>
        <dbReference type="ARBA" id="ARBA00023316"/>
    </source>
</evidence>
<evidence type="ECO:0000256" key="3">
    <source>
        <dbReference type="ARBA" id="ARBA00022525"/>
    </source>
</evidence>
<keyword evidence="3" id="KW-0964">Secreted</keyword>
<keyword evidence="5" id="KW-0677">Repeat</keyword>
<proteinExistence type="inferred from homology"/>
<evidence type="ECO:0000313" key="18">
    <source>
        <dbReference type="Proteomes" id="UP000091956"/>
    </source>
</evidence>
<keyword evidence="10" id="KW-0961">Cell wall biogenesis/degradation</keyword>
<dbReference type="InterPro" id="IPR000743">
    <property type="entry name" value="Glyco_hydro_28"/>
</dbReference>
<evidence type="ECO:0000313" key="17">
    <source>
        <dbReference type="EMBL" id="OBT93249.1"/>
    </source>
</evidence>
<protein>
    <recommendedName>
        <fullName evidence="11">galacturonan 1,4-alpha-galacturonidase</fullName>
        <ecNumber evidence="11">3.2.1.67</ecNumber>
    </recommendedName>
</protein>
<dbReference type="GO" id="GO:0004650">
    <property type="term" value="F:polygalacturonase activity"/>
    <property type="evidence" value="ECO:0007669"/>
    <property type="project" value="InterPro"/>
</dbReference>
<reference evidence="17 18" key="1">
    <citation type="submission" date="2016-03" db="EMBL/GenBank/DDBJ databases">
        <title>Comparative genomics of Pseudogymnoascus destructans, the fungus causing white-nose syndrome of bats.</title>
        <authorList>
            <person name="Palmer J.M."/>
            <person name="Drees K.P."/>
            <person name="Foster J.T."/>
            <person name="Lindner D.L."/>
        </authorList>
    </citation>
    <scope>NUCLEOTIDE SEQUENCE [LARGE SCALE GENOMIC DNA]</scope>
    <source>
        <strain evidence="17 18">UAMH 10579</strain>
    </source>
</reference>
<comment type="similarity">
    <text evidence="2 14">Belongs to the glycosyl hydrolase 28 family.</text>
</comment>
<feature type="signal peptide" evidence="16">
    <location>
        <begin position="1"/>
        <end position="18"/>
    </location>
</feature>
<dbReference type="InterPro" id="IPR012334">
    <property type="entry name" value="Pectin_lyas_fold"/>
</dbReference>
<comment type="catalytic activity">
    <reaction evidence="12">
        <text>[(1-&gt;4)-alpha-D-galacturonosyl](n) + H2O = alpha-D-galacturonate + [(1-&gt;4)-alpha-D-galacturonosyl](n-1)</text>
        <dbReference type="Rhea" id="RHEA:14117"/>
        <dbReference type="Rhea" id="RHEA-COMP:14570"/>
        <dbReference type="Rhea" id="RHEA-COMP:14572"/>
        <dbReference type="ChEBI" id="CHEBI:15377"/>
        <dbReference type="ChEBI" id="CHEBI:58658"/>
        <dbReference type="ChEBI" id="CHEBI:140523"/>
        <dbReference type="EC" id="3.2.1.67"/>
    </reaction>
</comment>
<comment type="subcellular location">
    <subcellularLocation>
        <location evidence="1">Secreted</location>
    </subcellularLocation>
</comment>
<keyword evidence="7" id="KW-1015">Disulfide bond</keyword>
<dbReference type="Proteomes" id="UP000091956">
    <property type="component" value="Unassembled WGS sequence"/>
</dbReference>
<evidence type="ECO:0000256" key="16">
    <source>
        <dbReference type="SAM" id="SignalP"/>
    </source>
</evidence>
<keyword evidence="9 14" id="KW-0326">Glycosidase</keyword>
<gene>
    <name evidence="17" type="ORF">VE01_08833</name>
</gene>
<evidence type="ECO:0000256" key="9">
    <source>
        <dbReference type="ARBA" id="ARBA00023295"/>
    </source>
</evidence>
<dbReference type="Gene3D" id="2.160.20.10">
    <property type="entry name" value="Single-stranded right-handed beta-helix, Pectin lyase-like"/>
    <property type="match status" value="1"/>
</dbReference>
<dbReference type="GO" id="GO:0005975">
    <property type="term" value="P:carbohydrate metabolic process"/>
    <property type="evidence" value="ECO:0007669"/>
    <property type="project" value="InterPro"/>
</dbReference>
<feature type="active site" evidence="13">
    <location>
        <position position="268"/>
    </location>
</feature>
<dbReference type="InterPro" id="IPR011050">
    <property type="entry name" value="Pectin_lyase_fold/virulence"/>
</dbReference>
<dbReference type="GO" id="GO:0071555">
    <property type="term" value="P:cell wall organization"/>
    <property type="evidence" value="ECO:0007669"/>
    <property type="project" value="UniProtKB-KW"/>
</dbReference>
<dbReference type="PANTHER" id="PTHR31736">
    <property type="match status" value="1"/>
</dbReference>
<dbReference type="GO" id="GO:0047911">
    <property type="term" value="F:galacturan 1,4-alpha-galacturonidase activity"/>
    <property type="evidence" value="ECO:0007669"/>
    <property type="project" value="UniProtKB-EC"/>
</dbReference>
<dbReference type="EMBL" id="KV460256">
    <property type="protein sequence ID" value="OBT93249.1"/>
    <property type="molecule type" value="Genomic_DNA"/>
</dbReference>
<evidence type="ECO:0000256" key="6">
    <source>
        <dbReference type="ARBA" id="ARBA00022801"/>
    </source>
</evidence>
<reference evidence="18" key="2">
    <citation type="journal article" date="2018" name="Nat. Commun.">
        <title>Extreme sensitivity to ultraviolet light in the fungal pathogen causing white-nose syndrome of bats.</title>
        <authorList>
            <person name="Palmer J.M."/>
            <person name="Drees K.P."/>
            <person name="Foster J.T."/>
            <person name="Lindner D.L."/>
        </authorList>
    </citation>
    <scope>NUCLEOTIDE SEQUENCE [LARGE SCALE GENOMIC DNA]</scope>
    <source>
        <strain evidence="18">UAMH 10579</strain>
    </source>
</reference>
<organism evidence="17 18">
    <name type="scientific">Pseudogymnoascus verrucosus</name>
    <dbReference type="NCBI Taxonomy" id="342668"/>
    <lineage>
        <taxon>Eukaryota</taxon>
        <taxon>Fungi</taxon>
        <taxon>Dikarya</taxon>
        <taxon>Ascomycota</taxon>
        <taxon>Pezizomycotina</taxon>
        <taxon>Leotiomycetes</taxon>
        <taxon>Thelebolales</taxon>
        <taxon>Thelebolaceae</taxon>
        <taxon>Pseudogymnoascus</taxon>
    </lineage>
</organism>
<evidence type="ECO:0000256" key="12">
    <source>
        <dbReference type="ARBA" id="ARBA00048766"/>
    </source>
</evidence>
<evidence type="ECO:0000256" key="8">
    <source>
        <dbReference type="ARBA" id="ARBA00023180"/>
    </source>
</evidence>
<name>A0A1B8GBM3_9PEZI</name>
<dbReference type="SUPFAM" id="SSF51126">
    <property type="entry name" value="Pectin lyase-like"/>
    <property type="match status" value="1"/>
</dbReference>
<feature type="chain" id="PRO_5008608420" description="galacturonan 1,4-alpha-galacturonidase" evidence="16">
    <location>
        <begin position="19"/>
        <end position="393"/>
    </location>
</feature>
<dbReference type="GeneID" id="28842219"/>
<dbReference type="PROSITE" id="PS00502">
    <property type="entry name" value="POLYGALACTURONASE"/>
    <property type="match status" value="1"/>
</dbReference>
<keyword evidence="4 16" id="KW-0732">Signal</keyword>
<accession>A0A1B8GBM3</accession>
<dbReference type="PANTHER" id="PTHR31736:SF14">
    <property type="entry name" value="EXOPOLYGALACTURONASE X-1-RELATED"/>
    <property type="match status" value="1"/>
</dbReference>
<keyword evidence="6 14" id="KW-0378">Hydrolase</keyword>
<evidence type="ECO:0000256" key="13">
    <source>
        <dbReference type="PROSITE-ProRule" id="PRU10052"/>
    </source>
</evidence>
<feature type="compositionally biased region" description="Pro residues" evidence="15">
    <location>
        <begin position="34"/>
        <end position="44"/>
    </location>
</feature>
<dbReference type="OrthoDB" id="187139at2759"/>
<keyword evidence="18" id="KW-1185">Reference proteome</keyword>
<evidence type="ECO:0000256" key="1">
    <source>
        <dbReference type="ARBA" id="ARBA00004613"/>
    </source>
</evidence>
<evidence type="ECO:0000256" key="14">
    <source>
        <dbReference type="RuleBase" id="RU361169"/>
    </source>
</evidence>
<evidence type="ECO:0000256" key="7">
    <source>
        <dbReference type="ARBA" id="ARBA00023157"/>
    </source>
</evidence>
<dbReference type="AlphaFoldDB" id="A0A1B8GBM3"/>
<dbReference type="GO" id="GO:0005576">
    <property type="term" value="C:extracellular region"/>
    <property type="evidence" value="ECO:0007669"/>
    <property type="project" value="UniProtKB-SubCell"/>
</dbReference>
<evidence type="ECO:0000256" key="2">
    <source>
        <dbReference type="ARBA" id="ARBA00008834"/>
    </source>
</evidence>
<dbReference type="RefSeq" id="XP_018126982.1">
    <property type="nucleotide sequence ID" value="XM_018278252.1"/>
</dbReference>
<evidence type="ECO:0000256" key="15">
    <source>
        <dbReference type="SAM" id="MobiDB-lite"/>
    </source>
</evidence>
<evidence type="ECO:0000256" key="5">
    <source>
        <dbReference type="ARBA" id="ARBA00022737"/>
    </source>
</evidence>
<sequence>MRVFNAALLAFMAVTALASPGPNRPSVKCHPKQPSRPFPHSPPRNPKRICTVLAETADAGPSILAAARKCNHGGTVYFPPGKTYTIATVLDLTFLANIDFAILGNIKFKDDLTYWQAHAFQYSFQSASLFWRFGGRDVNIYGLGTGSIDGLGDTWWAAWATNSSVARPILFGTDGLHGATISGLKLINPPNWFNFISNSSEVIISDMNLSAISKNASVAVKNSDGWDTYRSSNIVIQNSVIHNTDDCVSFKPNSTEIIVQNLRCTGSHGISVGSLGQYQGEFDIVENIHVYNISMSNATDGARIKIWPGVAPGTVGSTVGGGAGRVKNITYEKYTNINNDQVIALTQCYATSNTTLCALYPSEIIVKDVIFNDFVGVMSKKYDPIAGYLICSV</sequence>
<keyword evidence="8" id="KW-0325">Glycoprotein</keyword>
<evidence type="ECO:0000256" key="4">
    <source>
        <dbReference type="ARBA" id="ARBA00022729"/>
    </source>
</evidence>
<dbReference type="EC" id="3.2.1.67" evidence="11"/>